<proteinExistence type="predicted"/>
<feature type="domain" description="Putative antitoxin VapB45-like DNA-binding HTH" evidence="1">
    <location>
        <begin position="16"/>
        <end position="95"/>
    </location>
</feature>
<dbReference type="InterPro" id="IPR007367">
    <property type="entry name" value="DUF433"/>
</dbReference>
<dbReference type="InterPro" id="IPR048708">
    <property type="entry name" value="VapB45-like_HTH"/>
</dbReference>
<dbReference type="Pfam" id="PF04255">
    <property type="entry name" value="DUF433"/>
    <property type="match status" value="1"/>
</dbReference>
<name>A0ABT7BZY9_9CYAN</name>
<dbReference type="InterPro" id="IPR009057">
    <property type="entry name" value="Homeodomain-like_sf"/>
</dbReference>
<comment type="caution">
    <text evidence="2">The sequence shown here is derived from an EMBL/GenBank/DDBJ whole genome shotgun (WGS) entry which is preliminary data.</text>
</comment>
<reference evidence="2 3" key="1">
    <citation type="submission" date="2023-01" db="EMBL/GenBank/DDBJ databases">
        <title>Novel diversity within Roseofilum (Cyanobacteria; Desertifilaceae) from marine benthic mats with descriptions of four novel species.</title>
        <authorList>
            <person name="Wang Y."/>
            <person name="Berthold D.E."/>
            <person name="Hu J."/>
            <person name="Lefler F.W."/>
            <person name="Laughinghouse H.D. IV."/>
        </authorList>
    </citation>
    <scope>NUCLEOTIDE SEQUENCE [LARGE SCALE GENOMIC DNA]</scope>
    <source>
        <strain evidence="2 3">BLCC-M143</strain>
    </source>
</reference>
<evidence type="ECO:0000313" key="3">
    <source>
        <dbReference type="Proteomes" id="UP001232992"/>
    </source>
</evidence>
<dbReference type="Pfam" id="PF21321">
    <property type="entry name" value="HTH_66"/>
    <property type="match status" value="1"/>
</dbReference>
<dbReference type="SUPFAM" id="SSF46689">
    <property type="entry name" value="Homeodomain-like"/>
    <property type="match status" value="1"/>
</dbReference>
<evidence type="ECO:0000313" key="2">
    <source>
        <dbReference type="EMBL" id="MDJ1184372.1"/>
    </source>
</evidence>
<keyword evidence="3" id="KW-1185">Reference proteome</keyword>
<organism evidence="2 3">
    <name type="scientific">Roseofilum casamattae BLCC-M143</name>
    <dbReference type="NCBI Taxonomy" id="3022442"/>
    <lineage>
        <taxon>Bacteria</taxon>
        <taxon>Bacillati</taxon>
        <taxon>Cyanobacteriota</taxon>
        <taxon>Cyanophyceae</taxon>
        <taxon>Desertifilales</taxon>
        <taxon>Desertifilaceae</taxon>
        <taxon>Roseofilum</taxon>
        <taxon>Roseofilum casamattae</taxon>
    </lineage>
</organism>
<accession>A0ABT7BZY9</accession>
<dbReference type="InterPro" id="IPR036388">
    <property type="entry name" value="WH-like_DNA-bd_sf"/>
</dbReference>
<dbReference type="RefSeq" id="WP_283759025.1">
    <property type="nucleotide sequence ID" value="NZ_JAQOSQ010000014.1"/>
</dbReference>
<gene>
    <name evidence="2" type="ORF">PMH09_14395</name>
</gene>
<protein>
    <submittedName>
        <fullName evidence="2">DUF433 domain-containing protein</fullName>
    </submittedName>
</protein>
<dbReference type="Gene3D" id="1.10.10.10">
    <property type="entry name" value="Winged helix-like DNA-binding domain superfamily/Winged helix DNA-binding domain"/>
    <property type="match status" value="1"/>
</dbReference>
<dbReference type="Proteomes" id="UP001232992">
    <property type="component" value="Unassembled WGS sequence"/>
</dbReference>
<dbReference type="EMBL" id="JAQOSQ010000014">
    <property type="protein sequence ID" value="MDJ1184372.1"/>
    <property type="molecule type" value="Genomic_DNA"/>
</dbReference>
<sequence length="238" mass="27453">MRAIDIYGGKDPREIPNYSAGDAARYLNIPVSTIRSWTVGSRYRVTQGHRKFEPVIVTKHRKPLRLTFINLIEIHVLRAIRQHHKINLGKVRTALDYIDKEFKILYPLAHQIFLTDGVDLFIERYGQLINASEQRQMSLKSAIKAHLERIEPDDKGLAIKLFPFTRNEERDNPRIVAIDPRIAFGRMVIAGTGITTDIIAERFWAGDSYEQLASDYECDLEKIEEAIRCESRYSRIAA</sequence>
<evidence type="ECO:0000259" key="1">
    <source>
        <dbReference type="Pfam" id="PF21321"/>
    </source>
</evidence>